<dbReference type="PROSITE" id="PS00622">
    <property type="entry name" value="HTH_LUXR_1"/>
    <property type="match status" value="1"/>
</dbReference>
<accession>A0ABZ0HWG7</accession>
<dbReference type="PRINTS" id="PR00038">
    <property type="entry name" value="HTHLUXR"/>
</dbReference>
<dbReference type="InterPro" id="IPR016032">
    <property type="entry name" value="Sig_transdc_resp-reg_C-effctor"/>
</dbReference>
<dbReference type="SMART" id="SM00421">
    <property type="entry name" value="HTH_LUXR"/>
    <property type="match status" value="1"/>
</dbReference>
<evidence type="ECO:0000313" key="5">
    <source>
        <dbReference type="EMBL" id="WOJ91629.1"/>
    </source>
</evidence>
<dbReference type="SUPFAM" id="SSF46894">
    <property type="entry name" value="C-terminal effector domain of the bipartite response regulators"/>
    <property type="match status" value="1"/>
</dbReference>
<dbReference type="InterPro" id="IPR036693">
    <property type="entry name" value="TF_LuxR_autoind-bd_dom_sf"/>
</dbReference>
<dbReference type="SUPFAM" id="SSF75516">
    <property type="entry name" value="Pheromone-binding domain of LuxR-like quorum-sensing transcription factors"/>
    <property type="match status" value="1"/>
</dbReference>
<dbReference type="Pfam" id="PF00196">
    <property type="entry name" value="GerE"/>
    <property type="match status" value="1"/>
</dbReference>
<dbReference type="InterPro" id="IPR000792">
    <property type="entry name" value="Tscrpt_reg_LuxR_C"/>
</dbReference>
<keyword evidence="5" id="KW-0614">Plasmid</keyword>
<evidence type="ECO:0000256" key="2">
    <source>
        <dbReference type="ARBA" id="ARBA00023125"/>
    </source>
</evidence>
<name>A0ABZ0HWG7_9HYPH</name>
<keyword evidence="3" id="KW-0804">Transcription</keyword>
<evidence type="ECO:0000313" key="6">
    <source>
        <dbReference type="Proteomes" id="UP001626536"/>
    </source>
</evidence>
<keyword evidence="6" id="KW-1185">Reference proteome</keyword>
<protein>
    <submittedName>
        <fullName evidence="5">LuxR C-terminal-related transcriptional regulator</fullName>
    </submittedName>
</protein>
<sequence length="152" mass="16881">MAAHSTTKHGRELRFGGSQAAWGDPQGLTIPIRGPINGVWALLLVTSTETEVEWAARLPERMRDLVHIAYYVHQRAFEPHARESPVDLDAITKRESEALEWTAEGKTVEDIAILMRISPETVKAHLDSARYKLGALTRVHAVAKAIRAGLVR</sequence>
<gene>
    <name evidence="5" type="ORF">RZS28_19405</name>
</gene>
<dbReference type="InterPro" id="IPR036388">
    <property type="entry name" value="WH-like_DNA-bd_sf"/>
</dbReference>
<feature type="domain" description="HTH luxR-type" evidence="4">
    <location>
        <begin position="84"/>
        <end position="149"/>
    </location>
</feature>
<dbReference type="EMBL" id="CP136863">
    <property type="protein sequence ID" value="WOJ91629.1"/>
    <property type="molecule type" value="Genomic_DNA"/>
</dbReference>
<evidence type="ECO:0000259" key="4">
    <source>
        <dbReference type="PROSITE" id="PS50043"/>
    </source>
</evidence>
<dbReference type="Proteomes" id="UP001626536">
    <property type="component" value="Plasmid pRX1"/>
</dbReference>
<proteinExistence type="predicted"/>
<keyword evidence="1" id="KW-0805">Transcription regulation</keyword>
<dbReference type="PANTHER" id="PTHR44688">
    <property type="entry name" value="DNA-BINDING TRANSCRIPTIONAL ACTIVATOR DEVR_DOSR"/>
    <property type="match status" value="1"/>
</dbReference>
<reference evidence="5 6" key="1">
    <citation type="submission" date="2023-10" db="EMBL/GenBank/DDBJ databases">
        <title>Novel methanotroph of the genus Methylocapsa from a subarctic wetland.</title>
        <authorList>
            <person name="Belova S.E."/>
            <person name="Oshkin I.Y."/>
            <person name="Miroshnikov K."/>
            <person name="Dedysh S.N."/>
        </authorList>
    </citation>
    <scope>NUCLEOTIDE SEQUENCE [LARGE SCALE GENOMIC DNA]</scope>
    <source>
        <strain evidence="5 6">RX1</strain>
        <plasmid evidence="5 6">pRX1</plasmid>
    </source>
</reference>
<dbReference type="Gene3D" id="3.30.450.80">
    <property type="entry name" value="Transcription factor LuxR-like, autoinducer-binding domain"/>
    <property type="match status" value="1"/>
</dbReference>
<organism evidence="5 6">
    <name type="scientific">Methylocapsa polymorpha</name>
    <dbReference type="NCBI Taxonomy" id="3080828"/>
    <lineage>
        <taxon>Bacteria</taxon>
        <taxon>Pseudomonadati</taxon>
        <taxon>Pseudomonadota</taxon>
        <taxon>Alphaproteobacteria</taxon>
        <taxon>Hyphomicrobiales</taxon>
        <taxon>Beijerinckiaceae</taxon>
        <taxon>Methylocapsa</taxon>
    </lineage>
</organism>
<dbReference type="PROSITE" id="PS50043">
    <property type="entry name" value="HTH_LUXR_2"/>
    <property type="match status" value="1"/>
</dbReference>
<dbReference type="CDD" id="cd06170">
    <property type="entry name" value="LuxR_C_like"/>
    <property type="match status" value="1"/>
</dbReference>
<keyword evidence="2" id="KW-0238">DNA-binding</keyword>
<dbReference type="RefSeq" id="WP_318655058.1">
    <property type="nucleotide sequence ID" value="NZ_CP136863.1"/>
</dbReference>
<evidence type="ECO:0000256" key="3">
    <source>
        <dbReference type="ARBA" id="ARBA00023163"/>
    </source>
</evidence>
<geneLocation type="plasmid" evidence="5 6">
    <name>pRX1</name>
</geneLocation>
<evidence type="ECO:0000256" key="1">
    <source>
        <dbReference type="ARBA" id="ARBA00023015"/>
    </source>
</evidence>
<dbReference type="PANTHER" id="PTHR44688:SF16">
    <property type="entry name" value="DNA-BINDING TRANSCRIPTIONAL ACTIVATOR DEVR_DOSR"/>
    <property type="match status" value="1"/>
</dbReference>
<dbReference type="Gene3D" id="1.10.10.10">
    <property type="entry name" value="Winged helix-like DNA-binding domain superfamily/Winged helix DNA-binding domain"/>
    <property type="match status" value="1"/>
</dbReference>